<evidence type="ECO:0000256" key="4">
    <source>
        <dbReference type="ARBA" id="ARBA00022692"/>
    </source>
</evidence>
<dbReference type="InterPro" id="IPR050833">
    <property type="entry name" value="Poly_Biosynth_Transport"/>
</dbReference>
<feature type="transmembrane region" description="Helical" evidence="7">
    <location>
        <begin position="46"/>
        <end position="67"/>
    </location>
</feature>
<keyword evidence="5 7" id="KW-1133">Transmembrane helix</keyword>
<feature type="transmembrane region" description="Helical" evidence="7">
    <location>
        <begin position="321"/>
        <end position="343"/>
    </location>
</feature>
<feature type="transmembrane region" description="Helical" evidence="7">
    <location>
        <begin position="119"/>
        <end position="138"/>
    </location>
</feature>
<feature type="transmembrane region" description="Helical" evidence="7">
    <location>
        <begin position="423"/>
        <end position="442"/>
    </location>
</feature>
<evidence type="ECO:0000256" key="7">
    <source>
        <dbReference type="SAM" id="Phobius"/>
    </source>
</evidence>
<evidence type="ECO:0000256" key="3">
    <source>
        <dbReference type="ARBA" id="ARBA00022475"/>
    </source>
</evidence>
<reference evidence="8 9" key="1">
    <citation type="submission" date="2020-03" db="EMBL/GenBank/DDBJ databases">
        <title>Roseomonas selenitidurans sp. nov. isolated from urban soil.</title>
        <authorList>
            <person name="Liu H."/>
        </authorList>
    </citation>
    <scope>NUCLEOTIDE SEQUENCE [LARGE SCALE GENOMIC DNA]</scope>
    <source>
        <strain evidence="8 9">BU-1</strain>
    </source>
</reference>
<dbReference type="EMBL" id="JAAVNE010000007">
    <property type="protein sequence ID" value="NKC30550.1"/>
    <property type="molecule type" value="Genomic_DNA"/>
</dbReference>
<evidence type="ECO:0000313" key="9">
    <source>
        <dbReference type="Proteomes" id="UP000787635"/>
    </source>
</evidence>
<comment type="similarity">
    <text evidence="2">Belongs to the polysaccharide synthase family.</text>
</comment>
<evidence type="ECO:0000256" key="5">
    <source>
        <dbReference type="ARBA" id="ARBA00022989"/>
    </source>
</evidence>
<evidence type="ECO:0000256" key="1">
    <source>
        <dbReference type="ARBA" id="ARBA00004651"/>
    </source>
</evidence>
<dbReference type="Pfam" id="PF13440">
    <property type="entry name" value="Polysacc_synt_3"/>
    <property type="match status" value="1"/>
</dbReference>
<keyword evidence="9" id="KW-1185">Reference proteome</keyword>
<keyword evidence="3" id="KW-1003">Cell membrane</keyword>
<keyword evidence="6 7" id="KW-0472">Membrane</keyword>
<feature type="transmembrane region" description="Helical" evidence="7">
    <location>
        <begin position="150"/>
        <end position="169"/>
    </location>
</feature>
<organism evidence="8 9">
    <name type="scientific">Falsiroseomonas selenitidurans</name>
    <dbReference type="NCBI Taxonomy" id="2716335"/>
    <lineage>
        <taxon>Bacteria</taxon>
        <taxon>Pseudomonadati</taxon>
        <taxon>Pseudomonadota</taxon>
        <taxon>Alphaproteobacteria</taxon>
        <taxon>Acetobacterales</taxon>
        <taxon>Roseomonadaceae</taxon>
        <taxon>Falsiroseomonas</taxon>
    </lineage>
</organism>
<evidence type="ECO:0000256" key="6">
    <source>
        <dbReference type="ARBA" id="ARBA00023136"/>
    </source>
</evidence>
<protein>
    <submittedName>
        <fullName evidence="8">Oligosaccharide flippase family protein</fullName>
    </submittedName>
</protein>
<feature type="transmembrane region" description="Helical" evidence="7">
    <location>
        <begin position="88"/>
        <end position="107"/>
    </location>
</feature>
<feature type="transmembrane region" description="Helical" evidence="7">
    <location>
        <begin position="175"/>
        <end position="195"/>
    </location>
</feature>
<feature type="transmembrane region" description="Helical" evidence="7">
    <location>
        <begin position="291"/>
        <end position="315"/>
    </location>
</feature>
<gene>
    <name evidence="8" type="ORF">HEQ75_06720</name>
</gene>
<sequence>MADPAPSILARTARGAFWVVGWRLATRLLGLVNTLILVRLLGPEDFGLIALATTFAIALDICLAIGVEEQIIRAPSPSRALYDTGFTLNLLRGLLVGALVALAAAPAAEFFGDARLEPVLLALAVSAAISGLASIGVADFRRNLQFEREFALYIYPRFASIVVAIGMAFLVRSHWALVAGIFVNRLGILGMGYAMHPWRPRLTLSAWRELAGISAWSWLLNLAITAKDRSESLVIGRLMGTTPVGHYAVGAELATLPTTELIDPICRACMPGFAASRRGEGASPAEDYLRIMALLALLTLPAGLGISAVAGPVVALGFGQAWLEAVPVVAVLGLAGILTSFGNVSAAMLNAHARLATLVAIVVAAGVLRLGLLLVLVPAMGLPGAAIAVGLALLAEHVALLLRGLGLVGLGLAPLLARLWRPAAAAALMALLLWQAGLGWAPPPGAAGQAVAPLLAAMALGAGGYLAALSLFWAVSGRPAGAERDLFGLLWRLLGRLPLLRRLPVLRQATEASR</sequence>
<proteinExistence type="inferred from homology"/>
<comment type="subcellular location">
    <subcellularLocation>
        <location evidence="1">Cell membrane</location>
        <topology evidence="1">Multi-pass membrane protein</topology>
    </subcellularLocation>
</comment>
<comment type="caution">
    <text evidence="8">The sequence shown here is derived from an EMBL/GenBank/DDBJ whole genome shotgun (WGS) entry which is preliminary data.</text>
</comment>
<dbReference type="Proteomes" id="UP000787635">
    <property type="component" value="Unassembled WGS sequence"/>
</dbReference>
<keyword evidence="4 7" id="KW-0812">Transmembrane</keyword>
<accession>A0ABX1E6I7</accession>
<feature type="transmembrane region" description="Helical" evidence="7">
    <location>
        <begin position="454"/>
        <end position="475"/>
    </location>
</feature>
<dbReference type="PANTHER" id="PTHR30250:SF10">
    <property type="entry name" value="LIPOPOLYSACCHARIDE BIOSYNTHESIS PROTEIN WZXC"/>
    <property type="match status" value="1"/>
</dbReference>
<feature type="transmembrane region" description="Helical" evidence="7">
    <location>
        <begin position="382"/>
        <end position="402"/>
    </location>
</feature>
<name>A0ABX1E6I7_9PROT</name>
<evidence type="ECO:0000256" key="2">
    <source>
        <dbReference type="ARBA" id="ARBA00007430"/>
    </source>
</evidence>
<evidence type="ECO:0000313" key="8">
    <source>
        <dbReference type="EMBL" id="NKC30550.1"/>
    </source>
</evidence>
<feature type="transmembrane region" description="Helical" evidence="7">
    <location>
        <begin position="20"/>
        <end position="40"/>
    </location>
</feature>
<feature type="transmembrane region" description="Helical" evidence="7">
    <location>
        <begin position="355"/>
        <end position="376"/>
    </location>
</feature>
<dbReference type="RefSeq" id="WP_168028503.1">
    <property type="nucleotide sequence ID" value="NZ_JAAVNE010000007.1"/>
</dbReference>
<dbReference type="PANTHER" id="PTHR30250">
    <property type="entry name" value="PST FAMILY PREDICTED COLANIC ACID TRANSPORTER"/>
    <property type="match status" value="1"/>
</dbReference>